<comment type="caution">
    <text evidence="1">The sequence shown here is derived from an EMBL/GenBank/DDBJ whole genome shotgun (WGS) entry which is preliminary data.</text>
</comment>
<reference evidence="1 2" key="1">
    <citation type="submission" date="2017-12" db="EMBL/GenBank/DDBJ databases">
        <authorList>
            <person name="Pombert J.-F."/>
            <person name="Haag K.L."/>
            <person name="Ebert D."/>
        </authorList>
    </citation>
    <scope>NUCLEOTIDE SEQUENCE [LARGE SCALE GENOMIC DNA]</scope>
    <source>
        <strain evidence="1">IL-G-3</strain>
    </source>
</reference>
<keyword evidence="2" id="KW-1185">Reference proteome</keyword>
<dbReference type="AlphaFoldDB" id="A0A4Q9M545"/>
<dbReference type="EMBL" id="PITK01000013">
    <property type="protein sequence ID" value="TBU20882.1"/>
    <property type="molecule type" value="Genomic_DNA"/>
</dbReference>
<dbReference type="VEuPathDB" id="MicrosporidiaDB:CWI38_0013p0030"/>
<evidence type="ECO:0000313" key="2">
    <source>
        <dbReference type="Proteomes" id="UP000292282"/>
    </source>
</evidence>
<dbReference type="Proteomes" id="UP000292282">
    <property type="component" value="Unassembled WGS sequence"/>
</dbReference>
<evidence type="ECO:0000313" key="1">
    <source>
        <dbReference type="EMBL" id="TBU20882.1"/>
    </source>
</evidence>
<gene>
    <name evidence="1" type="ORF">CWI38_0013p0030</name>
</gene>
<protein>
    <submittedName>
        <fullName evidence="1">Uncharacterized protein</fullName>
    </submittedName>
</protein>
<proteinExistence type="predicted"/>
<name>A0A4Q9M545_9MICR</name>
<organism evidence="1 2">
    <name type="scientific">Hamiltosporidium tvaerminnensis</name>
    <dbReference type="NCBI Taxonomy" id="1176355"/>
    <lineage>
        <taxon>Eukaryota</taxon>
        <taxon>Fungi</taxon>
        <taxon>Fungi incertae sedis</taxon>
        <taxon>Microsporidia</taxon>
        <taxon>Dubosqiidae</taxon>
        <taxon>Hamiltosporidium</taxon>
    </lineage>
</organism>
<accession>A0A4Q9M545</accession>
<sequence length="61" mass="7418">MHIDFHWIANETDFEFKSSDFFLFYKDGYLFQGILLYNTNPQITLKNDRVIFTEYLDDIIT</sequence>